<evidence type="ECO:0000313" key="2">
    <source>
        <dbReference type="Proteomes" id="UP000241818"/>
    </source>
</evidence>
<organism evidence="1 2">
    <name type="scientific">Amorphotheca resinae ATCC 22711</name>
    <dbReference type="NCBI Taxonomy" id="857342"/>
    <lineage>
        <taxon>Eukaryota</taxon>
        <taxon>Fungi</taxon>
        <taxon>Dikarya</taxon>
        <taxon>Ascomycota</taxon>
        <taxon>Pezizomycotina</taxon>
        <taxon>Leotiomycetes</taxon>
        <taxon>Helotiales</taxon>
        <taxon>Amorphothecaceae</taxon>
        <taxon>Amorphotheca</taxon>
    </lineage>
</organism>
<dbReference type="Proteomes" id="UP000241818">
    <property type="component" value="Unassembled WGS sequence"/>
</dbReference>
<evidence type="ECO:0000313" key="1">
    <source>
        <dbReference type="EMBL" id="PSS23360.1"/>
    </source>
</evidence>
<dbReference type="GeneID" id="36572629"/>
<dbReference type="AlphaFoldDB" id="A0A2T3B914"/>
<reference evidence="1 2" key="1">
    <citation type="journal article" date="2018" name="New Phytol.">
        <title>Comparative genomics and transcriptomics depict ericoid mycorrhizal fungi as versatile saprotrophs and plant mutualists.</title>
        <authorList>
            <person name="Martino E."/>
            <person name="Morin E."/>
            <person name="Grelet G.A."/>
            <person name="Kuo A."/>
            <person name="Kohler A."/>
            <person name="Daghino S."/>
            <person name="Barry K.W."/>
            <person name="Cichocki N."/>
            <person name="Clum A."/>
            <person name="Dockter R.B."/>
            <person name="Hainaut M."/>
            <person name="Kuo R.C."/>
            <person name="LaButti K."/>
            <person name="Lindahl B.D."/>
            <person name="Lindquist E.A."/>
            <person name="Lipzen A."/>
            <person name="Khouja H.R."/>
            <person name="Magnuson J."/>
            <person name="Murat C."/>
            <person name="Ohm R.A."/>
            <person name="Singer S.W."/>
            <person name="Spatafora J.W."/>
            <person name="Wang M."/>
            <person name="Veneault-Fourrey C."/>
            <person name="Henrissat B."/>
            <person name="Grigoriev I.V."/>
            <person name="Martin F.M."/>
            <person name="Perotto S."/>
        </authorList>
    </citation>
    <scope>NUCLEOTIDE SEQUENCE [LARGE SCALE GENOMIC DNA]</scope>
    <source>
        <strain evidence="1 2">ATCC 22711</strain>
    </source>
</reference>
<dbReference type="InParanoid" id="A0A2T3B914"/>
<proteinExistence type="predicted"/>
<accession>A0A2T3B914</accession>
<dbReference type="RefSeq" id="XP_024723406.1">
    <property type="nucleotide sequence ID" value="XM_024864548.1"/>
</dbReference>
<gene>
    <name evidence="1" type="ORF">M430DRAFT_216402</name>
</gene>
<name>A0A2T3B914_AMORE</name>
<dbReference type="EMBL" id="KZ679008">
    <property type="protein sequence ID" value="PSS23360.1"/>
    <property type="molecule type" value="Genomic_DNA"/>
</dbReference>
<sequence length="157" mass="17215">MVWYNTGLEMCDQEREIKEEAGRSGRSSWKRQLEAPSSKANCLNPTVAPYKKKVAAHSYYGSATAGLVVLLPRSLLVVNVEQMKGWTVRLVKCSVGTWYLIRGWDKLSKIPASFQVSVGGPGLPLACGCSPLRGAGGSSAWHHTAIWWRHESVLGKS</sequence>
<keyword evidence="2" id="KW-1185">Reference proteome</keyword>
<protein>
    <submittedName>
        <fullName evidence="1">Uncharacterized protein</fullName>
    </submittedName>
</protein>